<dbReference type="PANTHER" id="PTHR30151:SF20">
    <property type="entry name" value="ABC TRANSPORTER PERMEASE PROTEIN HI_0355-RELATED"/>
    <property type="match status" value="1"/>
</dbReference>
<feature type="transmembrane region" description="Helical" evidence="7">
    <location>
        <begin position="98"/>
        <end position="123"/>
    </location>
</feature>
<feature type="transmembrane region" description="Helical" evidence="7">
    <location>
        <begin position="181"/>
        <end position="205"/>
    </location>
</feature>
<keyword evidence="10" id="KW-1185">Reference proteome</keyword>
<evidence type="ECO:0000313" key="9">
    <source>
        <dbReference type="EMBL" id="AIQ68615.1"/>
    </source>
</evidence>
<dbReference type="PANTHER" id="PTHR30151">
    <property type="entry name" value="ALKANE SULFONATE ABC TRANSPORTER-RELATED, MEMBRANE SUBUNIT"/>
    <property type="match status" value="1"/>
</dbReference>
<dbReference type="InterPro" id="IPR035906">
    <property type="entry name" value="MetI-like_sf"/>
</dbReference>
<dbReference type="RefSeq" id="WP_025709250.1">
    <property type="nucleotide sequence ID" value="NZ_CP009287.1"/>
</dbReference>
<keyword evidence="2 7" id="KW-0813">Transport</keyword>
<dbReference type="Gene3D" id="1.10.3720.10">
    <property type="entry name" value="MetI-like"/>
    <property type="match status" value="1"/>
</dbReference>
<feature type="domain" description="ABC transmembrane type-1" evidence="8">
    <location>
        <begin position="63"/>
        <end position="247"/>
    </location>
</feature>
<dbReference type="KEGG" id="pgm:PGRAT_14020"/>
<dbReference type="STRING" id="189425.PGRAT_14020"/>
<feature type="transmembrane region" description="Helical" evidence="7">
    <location>
        <begin position="70"/>
        <end position="91"/>
    </location>
</feature>
<sequence>MTRTYLRKFLHEYGPFALLVLLTLAFWESAARLKLVPAFILPAPTAIWTAMLEQRLLLFGEHLPATLQEVLLGFALSVCCGVLLGTGMHMFSPVEKALYPLLVISQTIPLIALSPIFIMWFGYTLWSKVAVVFLTAFFPVVIGTYDGLHKSGAVYKELLLTLGANRWQILRKTEIPPALPSLFSGLKLSIVYCVIGATIGEWLGGSRGLGYFSRRMAGNLQSAEMFAAVFLLSVLGIVLFLSIKLLEKYILQKRGIHR</sequence>
<comment type="similarity">
    <text evidence="7">Belongs to the binding-protein-dependent transport system permease family.</text>
</comment>
<dbReference type="GO" id="GO:0055085">
    <property type="term" value="P:transmembrane transport"/>
    <property type="evidence" value="ECO:0007669"/>
    <property type="project" value="InterPro"/>
</dbReference>
<evidence type="ECO:0000313" key="10">
    <source>
        <dbReference type="Proteomes" id="UP000029500"/>
    </source>
</evidence>
<evidence type="ECO:0000256" key="3">
    <source>
        <dbReference type="ARBA" id="ARBA00022475"/>
    </source>
</evidence>
<proteinExistence type="inferred from homology"/>
<feature type="transmembrane region" description="Helical" evidence="7">
    <location>
        <begin position="225"/>
        <end position="246"/>
    </location>
</feature>
<comment type="subcellular location">
    <subcellularLocation>
        <location evidence="1 7">Cell membrane</location>
        <topology evidence="1 7">Multi-pass membrane protein</topology>
    </subcellularLocation>
</comment>
<dbReference type="Pfam" id="PF00528">
    <property type="entry name" value="BPD_transp_1"/>
    <property type="match status" value="1"/>
</dbReference>
<evidence type="ECO:0000256" key="1">
    <source>
        <dbReference type="ARBA" id="ARBA00004651"/>
    </source>
</evidence>
<evidence type="ECO:0000259" key="8">
    <source>
        <dbReference type="PROSITE" id="PS50928"/>
    </source>
</evidence>
<evidence type="ECO:0000256" key="5">
    <source>
        <dbReference type="ARBA" id="ARBA00022989"/>
    </source>
</evidence>
<evidence type="ECO:0000256" key="7">
    <source>
        <dbReference type="RuleBase" id="RU363032"/>
    </source>
</evidence>
<dbReference type="HOGENOM" id="CLU_046113_2_1_9"/>
<name>A0A089M8C5_9BACL</name>
<dbReference type="EMBL" id="CP009287">
    <property type="protein sequence ID" value="AIQ68615.1"/>
    <property type="molecule type" value="Genomic_DNA"/>
</dbReference>
<dbReference type="InterPro" id="IPR000515">
    <property type="entry name" value="MetI-like"/>
</dbReference>
<dbReference type="SUPFAM" id="SSF161098">
    <property type="entry name" value="MetI-like"/>
    <property type="match status" value="1"/>
</dbReference>
<evidence type="ECO:0000256" key="2">
    <source>
        <dbReference type="ARBA" id="ARBA00022448"/>
    </source>
</evidence>
<evidence type="ECO:0000256" key="6">
    <source>
        <dbReference type="ARBA" id="ARBA00023136"/>
    </source>
</evidence>
<evidence type="ECO:0000256" key="4">
    <source>
        <dbReference type="ARBA" id="ARBA00022692"/>
    </source>
</evidence>
<keyword evidence="6 7" id="KW-0472">Membrane</keyword>
<feature type="transmembrane region" description="Helical" evidence="7">
    <location>
        <begin position="129"/>
        <end position="148"/>
    </location>
</feature>
<dbReference type="GO" id="GO:0005886">
    <property type="term" value="C:plasma membrane"/>
    <property type="evidence" value="ECO:0007669"/>
    <property type="project" value="UniProtKB-SubCell"/>
</dbReference>
<keyword evidence="4 7" id="KW-0812">Transmembrane</keyword>
<gene>
    <name evidence="9" type="ORF">PGRAT_14020</name>
</gene>
<accession>A0A089M8C5</accession>
<keyword evidence="5 7" id="KW-1133">Transmembrane helix</keyword>
<reference evidence="9 10" key="1">
    <citation type="submission" date="2014-08" db="EMBL/GenBank/DDBJ databases">
        <title>Comparative genomics of the Paenibacillus odorifer group.</title>
        <authorList>
            <person name="den Bakker H.C."/>
            <person name="Tsai Y.-C."/>
            <person name="Martin N."/>
            <person name="Korlach J."/>
            <person name="Wiedmann M."/>
        </authorList>
    </citation>
    <scope>NUCLEOTIDE SEQUENCE [LARGE SCALE GENOMIC DNA]</scope>
    <source>
        <strain evidence="9 10">DSM 15220</strain>
    </source>
</reference>
<dbReference type="eggNOG" id="COG0600">
    <property type="taxonomic scope" value="Bacteria"/>
</dbReference>
<dbReference type="OrthoDB" id="9804353at2"/>
<protein>
    <submittedName>
        <fullName evidence="9">ABC transporter permease</fullName>
    </submittedName>
</protein>
<organism evidence="9 10">
    <name type="scientific">Paenibacillus graminis</name>
    <dbReference type="NCBI Taxonomy" id="189425"/>
    <lineage>
        <taxon>Bacteria</taxon>
        <taxon>Bacillati</taxon>
        <taxon>Bacillota</taxon>
        <taxon>Bacilli</taxon>
        <taxon>Bacillales</taxon>
        <taxon>Paenibacillaceae</taxon>
        <taxon>Paenibacillus</taxon>
    </lineage>
</organism>
<dbReference type="AlphaFoldDB" id="A0A089M8C5"/>
<dbReference type="PROSITE" id="PS50928">
    <property type="entry name" value="ABC_TM1"/>
    <property type="match status" value="1"/>
</dbReference>
<keyword evidence="3" id="KW-1003">Cell membrane</keyword>
<dbReference type="CDD" id="cd06261">
    <property type="entry name" value="TM_PBP2"/>
    <property type="match status" value="1"/>
</dbReference>
<dbReference type="Proteomes" id="UP000029500">
    <property type="component" value="Chromosome"/>
</dbReference>